<reference evidence="6" key="1">
    <citation type="submission" date="2020-10" db="EMBL/GenBank/DDBJ databases">
        <title>Unveiling of a novel bifunctional photoreceptor, Dualchrome1, isolated from a cosmopolitan green alga.</title>
        <authorList>
            <person name="Suzuki S."/>
            <person name="Kawachi M."/>
        </authorList>
    </citation>
    <scope>NUCLEOTIDE SEQUENCE</scope>
    <source>
        <strain evidence="6">NIES 2893</strain>
    </source>
</reference>
<gene>
    <name evidence="6" type="ORF">PPROV_000211200</name>
</gene>
<evidence type="ECO:0000256" key="4">
    <source>
        <dbReference type="SAM" id="MobiDB-lite"/>
    </source>
</evidence>
<dbReference type="GO" id="GO:0051864">
    <property type="term" value="F:histone H3K36 demethylase activity"/>
    <property type="evidence" value="ECO:0007669"/>
    <property type="project" value="TreeGrafter"/>
</dbReference>
<evidence type="ECO:0000256" key="3">
    <source>
        <dbReference type="RuleBase" id="RU366061"/>
    </source>
</evidence>
<dbReference type="InterPro" id="IPR003347">
    <property type="entry name" value="JmjC_dom"/>
</dbReference>
<protein>
    <recommendedName>
        <fullName evidence="3">Bifunctional lysine-specific demethylase and histidyl-hydroxylase</fullName>
        <ecNumber evidence="3">1.14.11.-</ecNumber>
    </recommendedName>
</protein>
<organism evidence="6 7">
    <name type="scientific">Pycnococcus provasolii</name>
    <dbReference type="NCBI Taxonomy" id="41880"/>
    <lineage>
        <taxon>Eukaryota</taxon>
        <taxon>Viridiplantae</taxon>
        <taxon>Chlorophyta</taxon>
        <taxon>Pseudoscourfieldiophyceae</taxon>
        <taxon>Pseudoscourfieldiales</taxon>
        <taxon>Pycnococcaceae</taxon>
        <taxon>Pycnococcus</taxon>
    </lineage>
</organism>
<dbReference type="AlphaFoldDB" id="A0A830HE40"/>
<evidence type="ECO:0000313" key="6">
    <source>
        <dbReference type="EMBL" id="GHP03357.1"/>
    </source>
</evidence>
<comment type="cofactor">
    <cofactor evidence="3">
        <name>Fe(2+)</name>
        <dbReference type="ChEBI" id="CHEBI:29033"/>
    </cofactor>
    <text evidence="3">Binds 1 Fe(2+) ion per subunit.</text>
</comment>
<keyword evidence="2 3" id="KW-0408">Iron</keyword>
<feature type="compositionally biased region" description="Pro residues" evidence="4">
    <location>
        <begin position="189"/>
        <end position="200"/>
    </location>
</feature>
<feature type="region of interest" description="Disordered" evidence="4">
    <location>
        <begin position="357"/>
        <end position="379"/>
    </location>
</feature>
<keyword evidence="3" id="KW-0223">Dioxygenase</keyword>
<name>A0A830HE40_9CHLO</name>
<dbReference type="Proteomes" id="UP000660262">
    <property type="component" value="Unassembled WGS sequence"/>
</dbReference>
<keyword evidence="3" id="KW-0539">Nucleus</keyword>
<evidence type="ECO:0000313" key="7">
    <source>
        <dbReference type="Proteomes" id="UP000660262"/>
    </source>
</evidence>
<proteinExistence type="inferred from homology"/>
<dbReference type="PANTHER" id="PTHR13096">
    <property type="entry name" value="MINA53 MYC INDUCED NUCLEAR ANTIGEN"/>
    <property type="match status" value="1"/>
</dbReference>
<dbReference type="GO" id="GO:0005506">
    <property type="term" value="F:iron ion binding"/>
    <property type="evidence" value="ECO:0007669"/>
    <property type="project" value="UniProtKB-UniRule"/>
</dbReference>
<keyword evidence="1 3" id="KW-0479">Metal-binding</keyword>
<comment type="similarity">
    <text evidence="3">Belongs to the ROX family.</text>
</comment>
<feature type="region of interest" description="Disordered" evidence="4">
    <location>
        <begin position="183"/>
        <end position="205"/>
    </location>
</feature>
<evidence type="ECO:0000256" key="2">
    <source>
        <dbReference type="ARBA" id="ARBA00023004"/>
    </source>
</evidence>
<evidence type="ECO:0000256" key="1">
    <source>
        <dbReference type="ARBA" id="ARBA00022723"/>
    </source>
</evidence>
<dbReference type="GO" id="GO:0005730">
    <property type="term" value="C:nucleolus"/>
    <property type="evidence" value="ECO:0007669"/>
    <property type="project" value="TreeGrafter"/>
</dbReference>
<comment type="subcellular location">
    <subcellularLocation>
        <location evidence="3">Nucleus</location>
    </subcellularLocation>
</comment>
<dbReference type="PROSITE" id="PS51184">
    <property type="entry name" value="JMJC"/>
    <property type="match status" value="1"/>
</dbReference>
<comment type="function">
    <text evidence="3">Oxygenase that can act as both a histone lysine demethylase and a ribosomal histidine hydroxylase.</text>
</comment>
<feature type="domain" description="JmjC" evidence="5">
    <location>
        <begin position="127"/>
        <end position="284"/>
    </location>
</feature>
<accession>A0A830HE40</accession>
<dbReference type="EC" id="1.14.11.-" evidence="3"/>
<dbReference type="Gene3D" id="3.90.930.40">
    <property type="match status" value="1"/>
</dbReference>
<dbReference type="Gene3D" id="2.60.120.650">
    <property type="entry name" value="Cupin"/>
    <property type="match status" value="1"/>
</dbReference>
<keyword evidence="3" id="KW-0560">Oxidoreductase</keyword>
<keyword evidence="7" id="KW-1185">Reference proteome</keyword>
<dbReference type="PANTHER" id="PTHR13096:SF8">
    <property type="entry name" value="RIBOSOMAL OXYGENASE 1"/>
    <property type="match status" value="1"/>
</dbReference>
<evidence type="ECO:0000259" key="5">
    <source>
        <dbReference type="PROSITE" id="PS51184"/>
    </source>
</evidence>
<dbReference type="InterPro" id="IPR039994">
    <property type="entry name" value="NO66-like"/>
</dbReference>
<dbReference type="OrthoDB" id="425950at2759"/>
<dbReference type="EMBL" id="BNJQ01000005">
    <property type="protein sequence ID" value="GHP03357.1"/>
    <property type="molecule type" value="Genomic_DNA"/>
</dbReference>
<keyword evidence="3" id="KW-0804">Transcription</keyword>
<keyword evidence="3" id="KW-0805">Transcription regulation</keyword>
<dbReference type="Pfam" id="PF08007">
    <property type="entry name" value="JmjC_2"/>
    <property type="match status" value="1"/>
</dbReference>
<sequence length="533" mass="58017">MSSQAYLSALNELSHDPQWSSLLLTSGSQHVPAKHLPFQGRSGGGGKPLACDYTLSTFLGILDSMKAPQRERPESISYHPEFDLHVVASRFVDGKRENYTHEAMTPFVETEKCRELLNAGYTLQVHQPQQQYPPLAKLIARLENELGGLVGCNAYITPEKTQGLAPHWDDVDVLVVQTEGQKKWSVSSTPPPTPHAPPCEPSGDLHSTGKALFSCTMAPGDALYLPRGTVHSAVAVATTTTAPASKKQKRASKDDTCGVSCHLTFSFRHRQSYGDLISAVVNAATHADPGSVAAATGAAQLLRSSLPFGIGHLQAKEGQSEPNGLQGMLAGVLRKLADEVDAGGVLLSNALDDSAKDFFGSRLPPPDDDDTEGRKGSITPSSRIVAVNPGYHRVVRALVNQKSGWWDPEADEGNWVTLLTSTFNRLDRHMMNSAPEEEEEEEEKEEVDFHEYGEDYDEEEDGYNPDGGYNCMEHEEFSHPKQIEFESSCTDGLLRLFHGDGAGVVVSSLSSNAYHAQSCANKLYVYGLVRILQ</sequence>
<comment type="caution">
    <text evidence="6">The sequence shown here is derived from an EMBL/GenBank/DDBJ whole genome shotgun (WGS) entry which is preliminary data.</text>
</comment>
<dbReference type="GO" id="GO:0032453">
    <property type="term" value="F:histone H3K4 demethylase activity"/>
    <property type="evidence" value="ECO:0007669"/>
    <property type="project" value="TreeGrafter"/>
</dbReference>
<dbReference type="SUPFAM" id="SSF51197">
    <property type="entry name" value="Clavaminate synthase-like"/>
    <property type="match status" value="1"/>
</dbReference>